<dbReference type="PANTHER" id="PTHR23150">
    <property type="entry name" value="SULFATASE MODIFYING FACTOR 1, 2"/>
    <property type="match status" value="1"/>
</dbReference>
<sequence length="515" mass="56282">MNDQSLFKNCTIHFVLGILILLFCGLKHAYANDIEISNTAIAEKNLEAQYKLIQFDISWQNSWRDLDNSPFNYDAAWIFMKYRIEGTSDWRHASLDIGGHSAGTGTPAVIEAGLLHPDQNFHEADNPALGVFLYRSETGSGTFNLEGSSLKWNYGIDNVGNHQWVDLRIFAIEMVYVSQGPFKAGAVEGGNERRAFTITEINTPDARITAADSPFRGGYPHGQVKPESSLWPNGYNAFYVMKYMVTQQQYVDFLNTLTINQAANRFSQTQNTANRYGISSSDGVFTTTYPYLANNQMNWMDGAAFAHWAGLRPMSELEYEKASRGPLEPVHNEFAWGNSEAVAAGGLQHEGLAGEIASNNNANAVFGQNSSVSGPVRVGMFAKENTDRVGAGASFYGILDLSGNLAERTVTIGNEAGRKFTGKHGNGNLNDAGNATVSTWPGYSTGNGVSGAEGSGYRGGNWFNAIAFMHTADREWASVTVDTRSSRYGFRAVRTAPAMDGNSQTTIPFENNLAM</sequence>
<dbReference type="AlphaFoldDB" id="A0A345UL06"/>
<evidence type="ECO:0000313" key="2">
    <source>
        <dbReference type="EMBL" id="AXJ01158.1"/>
    </source>
</evidence>
<dbReference type="KEGG" id="cprv:CYPRO_1908"/>
<gene>
    <name evidence="2" type="ORF">CYPRO_1908</name>
</gene>
<proteinExistence type="predicted"/>
<keyword evidence="3" id="KW-1185">Reference proteome</keyword>
<dbReference type="Proteomes" id="UP000254808">
    <property type="component" value="Chromosome"/>
</dbReference>
<dbReference type="RefSeq" id="WP_114984382.1">
    <property type="nucleotide sequence ID" value="NZ_CP027806.1"/>
</dbReference>
<accession>A0A345UL06</accession>
<dbReference type="EMBL" id="CP027806">
    <property type="protein sequence ID" value="AXJ01158.1"/>
    <property type="molecule type" value="Genomic_DNA"/>
</dbReference>
<evidence type="ECO:0000313" key="3">
    <source>
        <dbReference type="Proteomes" id="UP000254808"/>
    </source>
</evidence>
<dbReference type="OrthoDB" id="662753at2"/>
<organism evidence="2 3">
    <name type="scientific">Cyclonatronum proteinivorum</name>
    <dbReference type="NCBI Taxonomy" id="1457365"/>
    <lineage>
        <taxon>Bacteria</taxon>
        <taxon>Pseudomonadati</taxon>
        <taxon>Balneolota</taxon>
        <taxon>Balneolia</taxon>
        <taxon>Balneolales</taxon>
        <taxon>Cyclonatronaceae</taxon>
        <taxon>Cyclonatronum</taxon>
    </lineage>
</organism>
<dbReference type="InterPro" id="IPR005532">
    <property type="entry name" value="SUMF_dom"/>
</dbReference>
<dbReference type="Pfam" id="PF03781">
    <property type="entry name" value="FGE-sulfatase"/>
    <property type="match status" value="1"/>
</dbReference>
<reference evidence="2 3" key="1">
    <citation type="submission" date="2018-03" db="EMBL/GenBank/DDBJ databases">
        <title>Phenotypic and genomic properties of Cyclonatronum proteinivorum gen. nov., sp. nov., a haloalkaliphilic bacteroidete from soda lakes possessing Na+-translocating rhodopsin.</title>
        <authorList>
            <person name="Toshchakov S.V."/>
            <person name="Korzhenkov A."/>
            <person name="Samarov N.I."/>
            <person name="Kublanov I.V."/>
            <person name="Muntyan M.S."/>
            <person name="Sorokin D.Y."/>
        </authorList>
    </citation>
    <scope>NUCLEOTIDE SEQUENCE [LARGE SCALE GENOMIC DNA]</scope>
    <source>
        <strain evidence="2 3">Omega</strain>
    </source>
</reference>
<dbReference type="GO" id="GO:0120147">
    <property type="term" value="F:formylglycine-generating oxidase activity"/>
    <property type="evidence" value="ECO:0007669"/>
    <property type="project" value="TreeGrafter"/>
</dbReference>
<evidence type="ECO:0000259" key="1">
    <source>
        <dbReference type="Pfam" id="PF03781"/>
    </source>
</evidence>
<dbReference type="InterPro" id="IPR051043">
    <property type="entry name" value="Sulfatase_Mod_Factor_Kinase"/>
</dbReference>
<name>A0A345UL06_9BACT</name>
<protein>
    <submittedName>
        <fullName evidence="2">Formylglycine-generating enzyme, required for sulfatase activity, contains SUMF1/FGE domain</fullName>
    </submittedName>
</protein>
<dbReference type="Gene3D" id="3.90.1580.10">
    <property type="entry name" value="paralog of FGE (formylglycine-generating enzyme)"/>
    <property type="match status" value="1"/>
</dbReference>
<dbReference type="InterPro" id="IPR016187">
    <property type="entry name" value="CTDL_fold"/>
</dbReference>
<dbReference type="SUPFAM" id="SSF56436">
    <property type="entry name" value="C-type lectin-like"/>
    <property type="match status" value="1"/>
</dbReference>
<dbReference type="InterPro" id="IPR042095">
    <property type="entry name" value="SUMF_sf"/>
</dbReference>
<feature type="domain" description="Sulfatase-modifying factor enzyme-like" evidence="1">
    <location>
        <begin position="236"/>
        <end position="494"/>
    </location>
</feature>
<dbReference type="PANTHER" id="PTHR23150:SF19">
    <property type="entry name" value="FORMYLGLYCINE-GENERATING ENZYME"/>
    <property type="match status" value="1"/>
</dbReference>